<gene>
    <name evidence="4" type="ORF">SAMN05192558_12264</name>
</gene>
<dbReference type="EMBL" id="FNJB01000022">
    <property type="protein sequence ID" value="SDP90977.1"/>
    <property type="molecule type" value="Genomic_DNA"/>
</dbReference>
<dbReference type="Pfam" id="PF00171">
    <property type="entry name" value="Aldedh"/>
    <property type="match status" value="1"/>
</dbReference>
<comment type="similarity">
    <text evidence="1">Belongs to the aldehyde dehydrogenase family.</text>
</comment>
<dbReference type="Gene3D" id="3.40.309.10">
    <property type="entry name" value="Aldehyde Dehydrogenase, Chain A, domain 2"/>
    <property type="match status" value="1"/>
</dbReference>
<dbReference type="PANTHER" id="PTHR42991:SF1">
    <property type="entry name" value="ALDEHYDE DEHYDROGENASE"/>
    <property type="match status" value="1"/>
</dbReference>
<dbReference type="RefSeq" id="WP_091384138.1">
    <property type="nucleotide sequence ID" value="NZ_FNDV01000001.1"/>
</dbReference>
<protein>
    <submittedName>
        <fullName evidence="4">Acyl-CoA reductase</fullName>
    </submittedName>
</protein>
<evidence type="ECO:0000256" key="2">
    <source>
        <dbReference type="ARBA" id="ARBA00023002"/>
    </source>
</evidence>
<keyword evidence="2" id="KW-0560">Oxidoreductase</keyword>
<organism evidence="4 5">
    <name type="scientific">Actinokineospora alba</name>
    <dbReference type="NCBI Taxonomy" id="504798"/>
    <lineage>
        <taxon>Bacteria</taxon>
        <taxon>Bacillati</taxon>
        <taxon>Actinomycetota</taxon>
        <taxon>Actinomycetes</taxon>
        <taxon>Pseudonocardiales</taxon>
        <taxon>Pseudonocardiaceae</taxon>
        <taxon>Actinokineospora</taxon>
    </lineage>
</organism>
<sequence length="492" mass="52074">MTTRDITDDDDGDVISAKPRPFWVAGRPESSGQTLEVHHPYDGTDVATVSVPDADQVERAIAAAAAVVKEFRSTPAHVRAAALDHVSRTLAERSEEIAETITAENGKPLKWAEIEVARAVSTFRFAAEEARRFVGDLQRLDTDANGEGRLGLIRRRPRGPVLAVAPFNFPLNLVAHKVAPALAVGSPVIINPASATPLSALLLGEILAETDLPAGAFSVLPVRGSEMSALVEDPRLPVISFTGSTKVGWGIMRSAPRKHVVMELGSNSAAIICPDWTDLDHAAKRIALFGNYQGGQSCIAVQRVIVHRDLADAFVPKLVDAVSGLRTGDPHDPEVEVGPVIDEDNAARVTDWIAEAVSAGGRVLTGGNRKGTTIEPTVLIDVPATAKVSCEEVFGPVLVVSVVNSVDEAFELANGTEYGLQAGVFTSDLRVAFRAAAELEVGGVVIGDVPSYRADQMPYGGVKGSGTGREGVRSAMDDYTEDQTMVLSGIDL</sequence>
<dbReference type="STRING" id="504798.SAMN05421871_101727"/>
<dbReference type="GO" id="GO:0008911">
    <property type="term" value="F:lactaldehyde dehydrogenase (NAD+) activity"/>
    <property type="evidence" value="ECO:0007669"/>
    <property type="project" value="TreeGrafter"/>
</dbReference>
<dbReference type="InterPro" id="IPR051020">
    <property type="entry name" value="ALDH-related_metabolic_enz"/>
</dbReference>
<reference evidence="5" key="1">
    <citation type="submission" date="2016-10" db="EMBL/GenBank/DDBJ databases">
        <authorList>
            <person name="Varghese N."/>
            <person name="Submissions S."/>
        </authorList>
    </citation>
    <scope>NUCLEOTIDE SEQUENCE [LARGE SCALE GENOMIC DNA]</scope>
    <source>
        <strain evidence="5">IBRC-M 10655</strain>
    </source>
</reference>
<dbReference type="FunFam" id="3.40.605.10:FF:000020">
    <property type="entry name" value="Aldehyde dehydrogenase"/>
    <property type="match status" value="1"/>
</dbReference>
<dbReference type="AlphaFoldDB" id="A0A1H0WK39"/>
<evidence type="ECO:0000313" key="4">
    <source>
        <dbReference type="EMBL" id="SDP90977.1"/>
    </source>
</evidence>
<accession>A0A1H0WK39</accession>
<dbReference type="SUPFAM" id="SSF53720">
    <property type="entry name" value="ALDH-like"/>
    <property type="match status" value="1"/>
</dbReference>
<dbReference type="Proteomes" id="UP000199651">
    <property type="component" value="Unassembled WGS sequence"/>
</dbReference>
<dbReference type="InterPro" id="IPR016161">
    <property type="entry name" value="Ald_DH/histidinol_DH"/>
</dbReference>
<dbReference type="InterPro" id="IPR016163">
    <property type="entry name" value="Ald_DH_C"/>
</dbReference>
<name>A0A1H0WK39_9PSEU</name>
<feature type="domain" description="Aldehyde dehydrogenase" evidence="3">
    <location>
        <begin position="30"/>
        <end position="484"/>
    </location>
</feature>
<dbReference type="InterPro" id="IPR015590">
    <property type="entry name" value="Aldehyde_DH_dom"/>
</dbReference>
<evidence type="ECO:0000256" key="1">
    <source>
        <dbReference type="ARBA" id="ARBA00009986"/>
    </source>
</evidence>
<dbReference type="Gene3D" id="3.40.605.10">
    <property type="entry name" value="Aldehyde Dehydrogenase, Chain A, domain 1"/>
    <property type="match status" value="1"/>
</dbReference>
<dbReference type="OrthoDB" id="6882680at2"/>
<proteinExistence type="inferred from homology"/>
<evidence type="ECO:0000259" key="3">
    <source>
        <dbReference type="Pfam" id="PF00171"/>
    </source>
</evidence>
<dbReference type="InterPro" id="IPR016162">
    <property type="entry name" value="Ald_DH_N"/>
</dbReference>
<dbReference type="PANTHER" id="PTHR42991">
    <property type="entry name" value="ALDEHYDE DEHYDROGENASE"/>
    <property type="match status" value="1"/>
</dbReference>
<evidence type="ECO:0000313" key="5">
    <source>
        <dbReference type="Proteomes" id="UP000199651"/>
    </source>
</evidence>
<keyword evidence="5" id="KW-1185">Reference proteome</keyword>